<protein>
    <recommendedName>
        <fullName evidence="3">HEPN domain-containing protein</fullName>
    </recommendedName>
</protein>
<organism evidence="1 2">
    <name type="scientific">Mycolicibacterium porcinum</name>
    <dbReference type="NCBI Taxonomy" id="39693"/>
    <lineage>
        <taxon>Bacteria</taxon>
        <taxon>Bacillati</taxon>
        <taxon>Actinomycetota</taxon>
        <taxon>Actinomycetes</taxon>
        <taxon>Mycobacteriales</taxon>
        <taxon>Mycobacteriaceae</taxon>
        <taxon>Mycolicibacterium</taxon>
    </lineage>
</organism>
<evidence type="ECO:0008006" key="3">
    <source>
        <dbReference type="Google" id="ProtNLM"/>
    </source>
</evidence>
<keyword evidence="2" id="KW-1185">Reference proteome</keyword>
<accession>A0ABV3VDU6</accession>
<gene>
    <name evidence="1" type="ORF">ABFW12_15145</name>
</gene>
<dbReference type="Gene3D" id="1.20.120.330">
    <property type="entry name" value="Nucleotidyltransferases domain 2"/>
    <property type="match status" value="1"/>
</dbReference>
<evidence type="ECO:0000313" key="1">
    <source>
        <dbReference type="EMBL" id="MEX3739568.1"/>
    </source>
</evidence>
<dbReference type="EMBL" id="JBDLOU010000028">
    <property type="protein sequence ID" value="MEX3739568.1"/>
    <property type="molecule type" value="Genomic_DNA"/>
</dbReference>
<comment type="caution">
    <text evidence="1">The sequence shown here is derived from an EMBL/GenBank/DDBJ whole genome shotgun (WGS) entry which is preliminary data.</text>
</comment>
<dbReference type="Proteomes" id="UP001558474">
    <property type="component" value="Unassembled WGS sequence"/>
</dbReference>
<sequence length="173" mass="19451">MTYVSPFGDPDTDHDSGDDPLCISRAHVAEDVVETLAEFYVAARAAINDGAAQPAFFLSRHLAELSLKALHPDYRNSKSLRTSHDLGKFLDELDSRGDELLDANSERKHLVAFIRDLDRHDRRGDEGRYHLTKEGTPSLSTVCCADRKILTQEVERLYQYVARRLRSHAAGNV</sequence>
<name>A0ABV3VDU6_9MYCO</name>
<evidence type="ECO:0000313" key="2">
    <source>
        <dbReference type="Proteomes" id="UP001558474"/>
    </source>
</evidence>
<dbReference type="RefSeq" id="WP_368573239.1">
    <property type="nucleotide sequence ID" value="NZ_JBDLOU010000028.1"/>
</dbReference>
<reference evidence="1 2" key="1">
    <citation type="submission" date="2024-04" db="EMBL/GenBank/DDBJ databases">
        <title>Genomic Markers of Mycobacteria.</title>
        <authorList>
            <person name="Soliman M.S."/>
            <person name="Elkholy A."/>
            <person name="Soliman N.S."/>
            <person name="Abbas A."/>
            <person name="Khayrat S."/>
            <person name="Shawky S."/>
        </authorList>
    </citation>
    <scope>NUCLEOTIDE SEQUENCE [LARGE SCALE GENOMIC DNA]</scope>
    <source>
        <strain evidence="1 2">Egy-CU-AM5</strain>
    </source>
</reference>
<proteinExistence type="predicted"/>